<evidence type="ECO:0000256" key="1">
    <source>
        <dbReference type="SAM" id="Phobius"/>
    </source>
</evidence>
<feature type="transmembrane region" description="Helical" evidence="1">
    <location>
        <begin position="38"/>
        <end position="65"/>
    </location>
</feature>
<organism evidence="2 3">
    <name type="scientific">Aspergillus sclerotiicarbonarius (strain CBS 121057 / IBT 28362)</name>
    <dbReference type="NCBI Taxonomy" id="1448318"/>
    <lineage>
        <taxon>Eukaryota</taxon>
        <taxon>Fungi</taxon>
        <taxon>Dikarya</taxon>
        <taxon>Ascomycota</taxon>
        <taxon>Pezizomycotina</taxon>
        <taxon>Eurotiomycetes</taxon>
        <taxon>Eurotiomycetidae</taxon>
        <taxon>Eurotiales</taxon>
        <taxon>Aspergillaceae</taxon>
        <taxon>Aspergillus</taxon>
        <taxon>Aspergillus subgen. Circumdati</taxon>
    </lineage>
</organism>
<keyword evidence="1" id="KW-0472">Membrane</keyword>
<evidence type="ECO:0000313" key="3">
    <source>
        <dbReference type="Proteomes" id="UP000248423"/>
    </source>
</evidence>
<dbReference type="OrthoDB" id="10541478at2759"/>
<protein>
    <submittedName>
        <fullName evidence="2">Uncharacterized protein</fullName>
    </submittedName>
</protein>
<dbReference type="Proteomes" id="UP000248423">
    <property type="component" value="Unassembled WGS sequence"/>
</dbReference>
<gene>
    <name evidence="2" type="ORF">BO78DRAFT_66252</name>
</gene>
<dbReference type="AlphaFoldDB" id="A0A319EVV1"/>
<dbReference type="VEuPathDB" id="FungiDB:BO78DRAFT_66252"/>
<dbReference type="EMBL" id="KZ826316">
    <property type="protein sequence ID" value="PYI12068.1"/>
    <property type="molecule type" value="Genomic_DNA"/>
</dbReference>
<proteinExistence type="predicted"/>
<keyword evidence="1" id="KW-0812">Transmembrane</keyword>
<evidence type="ECO:0000313" key="2">
    <source>
        <dbReference type="EMBL" id="PYI12068.1"/>
    </source>
</evidence>
<keyword evidence="1" id="KW-1133">Transmembrane helix</keyword>
<sequence>MGFNLSMSLCCDRKKVPATEGMIRTNDRFALVKYLRRMILFLDPIQFAPVLLLLIHLFCFIYFFFLPFHSPQNQEETYKPKPLGYTLRVVVFGSPFIWFHCLSVKDAIISTTKD</sequence>
<name>A0A319EVV1_ASPSB</name>
<accession>A0A319EVV1</accession>
<feature type="transmembrane region" description="Helical" evidence="1">
    <location>
        <begin position="85"/>
        <end position="104"/>
    </location>
</feature>
<reference evidence="2 3" key="1">
    <citation type="submission" date="2018-02" db="EMBL/GenBank/DDBJ databases">
        <title>The genomes of Aspergillus section Nigri reveals drivers in fungal speciation.</title>
        <authorList>
            <consortium name="DOE Joint Genome Institute"/>
            <person name="Vesth T.C."/>
            <person name="Nybo J."/>
            <person name="Theobald S."/>
            <person name="Brandl J."/>
            <person name="Frisvad J.C."/>
            <person name="Nielsen K.F."/>
            <person name="Lyhne E.K."/>
            <person name="Kogle M.E."/>
            <person name="Kuo A."/>
            <person name="Riley R."/>
            <person name="Clum A."/>
            <person name="Nolan M."/>
            <person name="Lipzen A."/>
            <person name="Salamov A."/>
            <person name="Henrissat B."/>
            <person name="Wiebenga A."/>
            <person name="De vries R.P."/>
            <person name="Grigoriev I.V."/>
            <person name="Mortensen U.H."/>
            <person name="Andersen M.R."/>
            <person name="Baker S.E."/>
        </authorList>
    </citation>
    <scope>NUCLEOTIDE SEQUENCE [LARGE SCALE GENOMIC DNA]</scope>
    <source>
        <strain evidence="2 3">CBS 121057</strain>
    </source>
</reference>
<keyword evidence="3" id="KW-1185">Reference proteome</keyword>